<reference evidence="3" key="1">
    <citation type="journal article" date="2019" name="Int. J. Syst. Evol. Microbiol.">
        <title>The Global Catalogue of Microorganisms (GCM) 10K type strain sequencing project: providing services to taxonomists for standard genome sequencing and annotation.</title>
        <authorList>
            <consortium name="The Broad Institute Genomics Platform"/>
            <consortium name="The Broad Institute Genome Sequencing Center for Infectious Disease"/>
            <person name="Wu L."/>
            <person name="Ma J."/>
        </authorList>
    </citation>
    <scope>NUCLEOTIDE SEQUENCE [LARGE SCALE GENOMIC DNA]</scope>
    <source>
        <strain evidence="3">JCM 10367</strain>
    </source>
</reference>
<feature type="region of interest" description="Disordered" evidence="1">
    <location>
        <begin position="214"/>
        <end position="584"/>
    </location>
</feature>
<feature type="compositionally biased region" description="Basic and acidic residues" evidence="1">
    <location>
        <begin position="245"/>
        <end position="255"/>
    </location>
</feature>
<feature type="compositionally biased region" description="Basic and acidic residues" evidence="1">
    <location>
        <begin position="543"/>
        <end position="584"/>
    </location>
</feature>
<dbReference type="RefSeq" id="WP_344007631.1">
    <property type="nucleotide sequence ID" value="NZ_BAAAGU010000104.1"/>
</dbReference>
<feature type="compositionally biased region" description="Low complexity" evidence="1">
    <location>
        <begin position="301"/>
        <end position="318"/>
    </location>
</feature>
<feature type="compositionally biased region" description="Low complexity" evidence="1">
    <location>
        <begin position="447"/>
        <end position="469"/>
    </location>
</feature>
<feature type="compositionally biased region" description="Low complexity" evidence="1">
    <location>
        <begin position="376"/>
        <end position="385"/>
    </location>
</feature>
<evidence type="ECO:0000313" key="3">
    <source>
        <dbReference type="Proteomes" id="UP001500724"/>
    </source>
</evidence>
<protein>
    <submittedName>
        <fullName evidence="2">Uncharacterized protein</fullName>
    </submittedName>
</protein>
<sequence>MSGEKNTPDPYTQAQAQNGTLDAVMQMGKVLNPFGGTPGRGIHFGRTSFEGYDLNDMIDIVESANPELLEAAGTALVAARDAIKEAAEELKGNLPGIDWQGEAHTAFDRWAQSLVKTAEGVGDYADVIGTQVLAAGAGLASVRASMPPRDTRSERKTVDDIPESKRVESNEEYAAALKAEKNRQEAINQMYRLASFYTVSAGYMQQAEEPVFPKMPDVGVPPPNDVYRVEDPGVGGAGNPSLAPADDKATADRRSAATAVGESGPDVKMPVSGPVDALAPRPAGTEINSVGTLPPQEAVKPTTGTPPSIGGPPAATGAVPPPMAPTGPSPASRGPLGRATGPGGVPATRMPPSAIPGRAGAPTGAVPPKGPGPVGQGPRPAVQGPGPVGSRGGDRAVPTGRTVTPGQAVPRSTGPGTRGIVGGMPKPVGPVTGHAAGAPKGSAGATGVPAAGRSAGVVGGRPVTGPTPGSAAGRNSSKLPRGTVIGGEGTPTPRTTGGQKRGQHGVIGAPSASPQAERSSRRSPGNADGVVGVPRATGQPGSRTRDRVGGTDAARGDARNSGARDGRSRRDERRDDQSATGRPD</sequence>
<dbReference type="Proteomes" id="UP001500724">
    <property type="component" value="Unassembled WGS sequence"/>
</dbReference>
<feature type="region of interest" description="Disordered" evidence="1">
    <location>
        <begin position="144"/>
        <end position="165"/>
    </location>
</feature>
<evidence type="ECO:0000313" key="2">
    <source>
        <dbReference type="EMBL" id="GAA0671630.1"/>
    </source>
</evidence>
<feature type="compositionally biased region" description="Pro residues" evidence="1">
    <location>
        <begin position="319"/>
        <end position="328"/>
    </location>
</feature>
<accession>A0ABP3T047</accession>
<organism evidence="2 3">
    <name type="scientific">Streptomyces thermocarboxydovorans</name>
    <dbReference type="NCBI Taxonomy" id="59298"/>
    <lineage>
        <taxon>Bacteria</taxon>
        <taxon>Bacillati</taxon>
        <taxon>Actinomycetota</taxon>
        <taxon>Actinomycetes</taxon>
        <taxon>Kitasatosporales</taxon>
        <taxon>Streptomycetaceae</taxon>
        <taxon>Streptomyces</taxon>
    </lineage>
</organism>
<gene>
    <name evidence="2" type="ORF">GCM10009535_59190</name>
</gene>
<name>A0ABP3T047_9ACTN</name>
<dbReference type="InterPro" id="IPR038332">
    <property type="entry name" value="PPE_sf"/>
</dbReference>
<feature type="compositionally biased region" description="Basic and acidic residues" evidence="1">
    <location>
        <begin position="149"/>
        <end position="165"/>
    </location>
</feature>
<proteinExistence type="predicted"/>
<dbReference type="EMBL" id="BAAAGU010000104">
    <property type="protein sequence ID" value="GAA0671630.1"/>
    <property type="molecule type" value="Genomic_DNA"/>
</dbReference>
<dbReference type="Gene3D" id="1.20.1260.20">
    <property type="entry name" value="PPE superfamily"/>
    <property type="match status" value="1"/>
</dbReference>
<evidence type="ECO:0000256" key="1">
    <source>
        <dbReference type="SAM" id="MobiDB-lite"/>
    </source>
</evidence>
<comment type="caution">
    <text evidence="2">The sequence shown here is derived from an EMBL/GenBank/DDBJ whole genome shotgun (WGS) entry which is preliminary data.</text>
</comment>
<keyword evidence="3" id="KW-1185">Reference proteome</keyword>